<comment type="caution">
    <text evidence="1">The sequence shown here is derived from an EMBL/GenBank/DDBJ whole genome shotgun (WGS) entry which is preliminary data.</text>
</comment>
<gene>
    <name evidence="1" type="ORF">DDZ13_00380</name>
</gene>
<dbReference type="Proteomes" id="UP000247099">
    <property type="component" value="Unassembled WGS sequence"/>
</dbReference>
<proteinExistence type="predicted"/>
<evidence type="ECO:0008006" key="3">
    <source>
        <dbReference type="Google" id="ProtNLM"/>
    </source>
</evidence>
<dbReference type="AlphaFoldDB" id="A0A317ZIE8"/>
<organism evidence="1 2">
    <name type="scientific">Coraliomargarita sinensis</name>
    <dbReference type="NCBI Taxonomy" id="2174842"/>
    <lineage>
        <taxon>Bacteria</taxon>
        <taxon>Pseudomonadati</taxon>
        <taxon>Verrucomicrobiota</taxon>
        <taxon>Opitutia</taxon>
        <taxon>Puniceicoccales</taxon>
        <taxon>Coraliomargaritaceae</taxon>
        <taxon>Coraliomargarita</taxon>
    </lineage>
</organism>
<keyword evidence="2" id="KW-1185">Reference proteome</keyword>
<dbReference type="PANTHER" id="PTHR37489">
    <property type="entry name" value="DUF3500 DOMAIN-CONTAINING PROTEIN"/>
    <property type="match status" value="1"/>
</dbReference>
<name>A0A317ZIE8_9BACT</name>
<protein>
    <recommendedName>
        <fullName evidence="3">DUF3500 domain-containing protein</fullName>
    </recommendedName>
</protein>
<evidence type="ECO:0000313" key="1">
    <source>
        <dbReference type="EMBL" id="PXA05356.1"/>
    </source>
</evidence>
<dbReference type="EMBL" id="QHJQ01000001">
    <property type="protein sequence ID" value="PXA05356.1"/>
    <property type="molecule type" value="Genomic_DNA"/>
</dbReference>
<dbReference type="InterPro" id="IPR021889">
    <property type="entry name" value="DUF3500"/>
</dbReference>
<evidence type="ECO:0000313" key="2">
    <source>
        <dbReference type="Proteomes" id="UP000247099"/>
    </source>
</evidence>
<dbReference type="PANTHER" id="PTHR37489:SF1">
    <property type="entry name" value="DUF3500 DOMAIN-CONTAINING PROTEIN"/>
    <property type="match status" value="1"/>
</dbReference>
<accession>A0A317ZIE8</accession>
<sequence length="347" mass="38324">MEVSFCPHMNMKLAILFLSPVFLLGSLQSHPAHQPEEAAAKALASSAQAFLSKLDAGQREPALLPFSDTARFDWHFFPKWNRKGLSLGEMTEAQQTAYWAFLGAVLSESGTAKVKGVIGAEAILWEQSNRSDSRDPKKYFAVFFGEPSQGGDWGASFEGHHLSINLTVVDGSHVYVTPSFFGANPDETADGARPLAGEFDRGLALLKSFDAGQRKLAIGEKMPREILTGARERVAPMAFQGLPAAGMTEAQQGALMQLIEEYVGRYREPFSEDDLQKIREAGVGKIHFFWSGGAARGEPVYYRIHGPTFVMEYANVQNGANHSHTVWRDFENDFGYDALEHHLEAEH</sequence>
<reference evidence="1 2" key="1">
    <citation type="submission" date="2018-05" db="EMBL/GenBank/DDBJ databases">
        <title>Coraliomargarita sinensis sp. nov., isolated from a marine solar saltern.</title>
        <authorList>
            <person name="Zhou L.Y."/>
        </authorList>
    </citation>
    <scope>NUCLEOTIDE SEQUENCE [LARGE SCALE GENOMIC DNA]</scope>
    <source>
        <strain evidence="1 2">WN38</strain>
    </source>
</reference>
<dbReference type="Pfam" id="PF12006">
    <property type="entry name" value="DUF3500"/>
    <property type="match status" value="1"/>
</dbReference>
<dbReference type="InParanoid" id="A0A317ZIE8"/>